<dbReference type="EMBL" id="CP024047">
    <property type="protein sequence ID" value="AXR78177.1"/>
    <property type="molecule type" value="Genomic_DNA"/>
</dbReference>
<dbReference type="KEGG" id="nan:AArc1_1854"/>
<accession>A0A346PF82</accession>
<dbReference type="AlphaFoldDB" id="A0A346PF82"/>
<proteinExistence type="predicted"/>
<evidence type="ECO:0000256" key="1">
    <source>
        <dbReference type="SAM" id="Phobius"/>
    </source>
</evidence>
<evidence type="ECO:0000313" key="4">
    <source>
        <dbReference type="EMBL" id="AXR81835.1"/>
    </source>
</evidence>
<evidence type="ECO:0000313" key="6">
    <source>
        <dbReference type="Proteomes" id="UP000258707"/>
    </source>
</evidence>
<dbReference type="EMBL" id="CP027033">
    <property type="protein sequence ID" value="AXR81835.1"/>
    <property type="molecule type" value="Genomic_DNA"/>
</dbReference>
<dbReference type="Pfam" id="PF09851">
    <property type="entry name" value="SHOCT"/>
    <property type="match status" value="1"/>
</dbReference>
<gene>
    <name evidence="3" type="ORF">AArc1_1854</name>
    <name evidence="4" type="ORF">AArcMg_1828</name>
</gene>
<dbReference type="Proteomes" id="UP000258613">
    <property type="component" value="Chromosome"/>
</dbReference>
<keyword evidence="5" id="KW-1185">Reference proteome</keyword>
<dbReference type="Proteomes" id="UP000258707">
    <property type="component" value="Chromosome"/>
</dbReference>
<reference evidence="5" key="2">
    <citation type="submission" date="2018-02" db="EMBL/GenBank/DDBJ databases">
        <title>Phenotypic and genomic properties of facultatively anaerobic sulfur-reducing natronoarchaea from hypersaline soda lakes.</title>
        <authorList>
            <person name="Sorokin D.Y."/>
            <person name="Kublanov I.V."/>
            <person name="Roman P."/>
            <person name="Sinninghe Damste J.S."/>
            <person name="Golyshin P.N."/>
            <person name="Rojo D."/>
            <person name="Ciordia S."/>
            <person name="Mena M.D.C."/>
            <person name="Ferrer M."/>
            <person name="Messina E."/>
            <person name="Smedile F."/>
            <person name="La Spada G."/>
            <person name="La Cono V."/>
            <person name="Yakimov M.M."/>
        </authorList>
    </citation>
    <scope>NUCLEOTIDE SEQUENCE [LARGE SCALE GENOMIC DNA]</scope>
    <source>
        <strain evidence="5">AArc-Mg</strain>
    </source>
</reference>
<dbReference type="OrthoDB" id="53394at2157"/>
<evidence type="ECO:0000313" key="3">
    <source>
        <dbReference type="EMBL" id="AXR78177.1"/>
    </source>
</evidence>
<organism evidence="3 6">
    <name type="scientific">Natrarchaeobaculum sulfurireducens</name>
    <dbReference type="NCBI Taxonomy" id="2044521"/>
    <lineage>
        <taxon>Archaea</taxon>
        <taxon>Methanobacteriati</taxon>
        <taxon>Methanobacteriota</taxon>
        <taxon>Stenosarchaea group</taxon>
        <taxon>Halobacteria</taxon>
        <taxon>Halobacteriales</taxon>
        <taxon>Natrialbaceae</taxon>
        <taxon>Natrarchaeobaculum</taxon>
    </lineage>
</organism>
<feature type="domain" description="SHOCT" evidence="2">
    <location>
        <begin position="72"/>
        <end position="98"/>
    </location>
</feature>
<accession>A0A346PQP0</accession>
<dbReference type="InterPro" id="IPR018649">
    <property type="entry name" value="SHOCT"/>
</dbReference>
<dbReference type="RefSeq" id="WP_117364277.1">
    <property type="nucleotide sequence ID" value="NZ_CP024047.1"/>
</dbReference>
<reference evidence="3" key="3">
    <citation type="journal article" date="2019" name="Int. J. Syst. Evol. Microbiol.">
        <title>Natronolimnobius sulfurireducens sp. nov. and Halalkaliarchaeum desulfuricum gen. nov., sp. nov., the first sulfur-respiring alkaliphilic haloarchaea from hypersaline alkaline lakes.</title>
        <authorList>
            <person name="Sorokin D.Y."/>
            <person name="Yakimov M."/>
            <person name="Messina E."/>
            <person name="Merkel A.Y."/>
            <person name="Bale N.J."/>
            <person name="Sinninghe Damste J.S."/>
        </authorList>
    </citation>
    <scope>NUCLEOTIDE SEQUENCE</scope>
    <source>
        <strain evidence="4">AArc-Mg</strain>
        <strain evidence="3">AArc1</strain>
    </source>
</reference>
<evidence type="ECO:0000313" key="5">
    <source>
        <dbReference type="Proteomes" id="UP000258613"/>
    </source>
</evidence>
<dbReference type="KEGG" id="nag:AArcMg_1828"/>
<name>A0A346PF82_9EURY</name>
<feature type="transmembrane region" description="Helical" evidence="1">
    <location>
        <begin position="12"/>
        <end position="31"/>
    </location>
</feature>
<dbReference type="GeneID" id="37642319"/>
<keyword evidence="1" id="KW-0812">Transmembrane</keyword>
<reference evidence="6" key="1">
    <citation type="submission" date="2017-10" db="EMBL/GenBank/DDBJ databases">
        <title>Phenotypic and genomic properties of facultatively anaerobic sulfur-reducing natronoarchaea from hypersaline soda lakes.</title>
        <authorList>
            <person name="Sorokin D.Y."/>
            <person name="Kublanov I.V."/>
            <person name="Roman P."/>
            <person name="Sinninghe Damste J.S."/>
            <person name="Golyshin P.N."/>
            <person name="Rojo D."/>
            <person name="Ciordia S."/>
            <person name="Mena Md.C."/>
            <person name="Ferrer M."/>
            <person name="Messina E."/>
            <person name="Smedile F."/>
            <person name="La Spada G."/>
            <person name="La Cono V."/>
            <person name="Yakimov M.M."/>
        </authorList>
    </citation>
    <scope>NUCLEOTIDE SEQUENCE [LARGE SCALE GENOMIC DNA]</scope>
    <source>
        <strain evidence="6">AArc1</strain>
    </source>
</reference>
<evidence type="ECO:0000259" key="2">
    <source>
        <dbReference type="Pfam" id="PF09851"/>
    </source>
</evidence>
<keyword evidence="1" id="KW-1133">Transmembrane helix</keyword>
<feature type="transmembrane region" description="Helical" evidence="1">
    <location>
        <begin position="37"/>
        <end position="55"/>
    </location>
</feature>
<sequence length="121" mass="13561">MGSDGGRTYSFTEVFAIKFVLADVIIIAALVLAPPMYAVMITALFVLTTIILWFLMREDRSAESDDVDQRVDPVTKLQERYAAGDLSEDAFERRLEKLIDSNERAEAAGVETADLELERSR</sequence>
<keyword evidence="1" id="KW-0472">Membrane</keyword>
<protein>
    <recommendedName>
        <fullName evidence="2">SHOCT domain-containing protein</fullName>
    </recommendedName>
</protein>